<protein>
    <submittedName>
        <fullName evidence="2">Uncharacterized protein</fullName>
    </submittedName>
</protein>
<dbReference type="InParanoid" id="K5W437"/>
<feature type="compositionally biased region" description="Basic and acidic residues" evidence="1">
    <location>
        <begin position="128"/>
        <end position="137"/>
    </location>
</feature>
<dbReference type="OMA" id="IFEIMSI"/>
<reference evidence="3" key="1">
    <citation type="journal article" date="2012" name="Proc. Natl. Acad. Sci. U.S.A.">
        <title>Genome sequence of the button mushroom Agaricus bisporus reveals mechanisms governing adaptation to a humic-rich ecological niche.</title>
        <authorList>
            <person name="Morin E."/>
            <person name="Kohler A."/>
            <person name="Baker A.R."/>
            <person name="Foulongne-Oriol M."/>
            <person name="Lombard V."/>
            <person name="Nagy L.G."/>
            <person name="Ohm R.A."/>
            <person name="Patyshakuliyeva A."/>
            <person name="Brun A."/>
            <person name="Aerts A.L."/>
            <person name="Bailey A.M."/>
            <person name="Billette C."/>
            <person name="Coutinho P.M."/>
            <person name="Deakin G."/>
            <person name="Doddapaneni H."/>
            <person name="Floudas D."/>
            <person name="Grimwood J."/>
            <person name="Hilden K."/>
            <person name="Kuees U."/>
            <person name="LaButti K.M."/>
            <person name="Lapidus A."/>
            <person name="Lindquist E.A."/>
            <person name="Lucas S.M."/>
            <person name="Murat C."/>
            <person name="Riley R.W."/>
            <person name="Salamov A.A."/>
            <person name="Schmutz J."/>
            <person name="Subramanian V."/>
            <person name="Woesten H.A.B."/>
            <person name="Xu J."/>
            <person name="Eastwood D.C."/>
            <person name="Foster G.D."/>
            <person name="Sonnenberg A.S."/>
            <person name="Cullen D."/>
            <person name="de Vries R.P."/>
            <person name="Lundell T."/>
            <person name="Hibbett D.S."/>
            <person name="Henrissat B."/>
            <person name="Burton K.S."/>
            <person name="Kerrigan R.W."/>
            <person name="Challen M.P."/>
            <person name="Grigoriev I.V."/>
            <person name="Martin F."/>
        </authorList>
    </citation>
    <scope>NUCLEOTIDE SEQUENCE [LARGE SCALE GENOMIC DNA]</scope>
    <source>
        <strain evidence="3">JB137-S8 / ATCC MYA-4627 / FGSC 10392</strain>
    </source>
</reference>
<gene>
    <name evidence="2" type="ORF">AGABI1DRAFT_105102</name>
</gene>
<accession>K5W437</accession>
<name>K5W437_AGABU</name>
<feature type="region of interest" description="Disordered" evidence="1">
    <location>
        <begin position="360"/>
        <end position="403"/>
    </location>
</feature>
<evidence type="ECO:0000313" key="3">
    <source>
        <dbReference type="Proteomes" id="UP000008493"/>
    </source>
</evidence>
<dbReference type="Proteomes" id="UP000008493">
    <property type="component" value="Unassembled WGS sequence"/>
</dbReference>
<evidence type="ECO:0000256" key="1">
    <source>
        <dbReference type="SAM" id="MobiDB-lite"/>
    </source>
</evidence>
<evidence type="ECO:0000313" key="2">
    <source>
        <dbReference type="EMBL" id="EKM81549.1"/>
    </source>
</evidence>
<feature type="region of interest" description="Disordered" evidence="1">
    <location>
        <begin position="110"/>
        <end position="147"/>
    </location>
</feature>
<organism evidence="2 3">
    <name type="scientific">Agaricus bisporus var. burnettii (strain JB137-S8 / ATCC MYA-4627 / FGSC 10392)</name>
    <name type="common">White button mushroom</name>
    <dbReference type="NCBI Taxonomy" id="597362"/>
    <lineage>
        <taxon>Eukaryota</taxon>
        <taxon>Fungi</taxon>
        <taxon>Dikarya</taxon>
        <taxon>Basidiomycota</taxon>
        <taxon>Agaricomycotina</taxon>
        <taxon>Agaricomycetes</taxon>
        <taxon>Agaricomycetidae</taxon>
        <taxon>Agaricales</taxon>
        <taxon>Agaricineae</taxon>
        <taxon>Agaricaceae</taxon>
        <taxon>Agaricus</taxon>
    </lineage>
</organism>
<dbReference type="KEGG" id="abp:AGABI1DRAFT105102"/>
<feature type="compositionally biased region" description="Low complexity" evidence="1">
    <location>
        <begin position="82"/>
        <end position="91"/>
    </location>
</feature>
<dbReference type="RefSeq" id="XP_007327441.1">
    <property type="nucleotide sequence ID" value="XM_007327379.1"/>
</dbReference>
<dbReference type="EMBL" id="JH971387">
    <property type="protein sequence ID" value="EKM81549.1"/>
    <property type="molecule type" value="Genomic_DNA"/>
</dbReference>
<dbReference type="GeneID" id="18822091"/>
<keyword evidence="3" id="KW-1185">Reference proteome</keyword>
<dbReference type="HOGENOM" id="CLU_626937_0_0_1"/>
<dbReference type="OrthoDB" id="3128948at2759"/>
<dbReference type="AlphaFoldDB" id="K5W437"/>
<feature type="region of interest" description="Disordered" evidence="1">
    <location>
        <begin position="75"/>
        <end position="96"/>
    </location>
</feature>
<proteinExistence type="predicted"/>
<sequence>MSSPQSPDLDDDVHQMWPSGNYDTFPVGVYREFLLTQFTRGGGAIVGPNDWYLSRAEAYKHTKRVQHERFVATIERTPRLPKPSAESAPASHAEDIRPVYLTIERSMDRNQDAEGSSGLGANSPAAQTKEDEKRTHSDASSLSDSSKDSFHSAEFLVKFSHGAKPAHDKVSYKSIISEAGKYELLGTIDFPAPSAMLPHEEDSDAVFTELLMNSDNDQTEGPSSRTLCTSTHPLPFVSLPTLISLADTIGKHKPLYTLTKNNCYWFCSTLFFALRQYTSSEISVPVAKKPSIIIKPDDDVKTIKKAFKTANLDPGHYGIFEIMSIPTDEEIENLLKIWAPEQEKLDKLYRTRRLKRIQADREKTEKAVKEEKEKAERAIKEKEKAERVMKEEKERTEKMKDKQRQDLRAMGWNEEKILWFFRE</sequence>